<gene>
    <name evidence="1" type="ORF">DFR58_11179</name>
</gene>
<dbReference type="OrthoDB" id="9811153at2"/>
<organism evidence="1 2">
    <name type="scientific">Anaerobacterium chartisolvens</name>
    <dbReference type="NCBI Taxonomy" id="1297424"/>
    <lineage>
        <taxon>Bacteria</taxon>
        <taxon>Bacillati</taxon>
        <taxon>Bacillota</taxon>
        <taxon>Clostridia</taxon>
        <taxon>Eubacteriales</taxon>
        <taxon>Oscillospiraceae</taxon>
        <taxon>Anaerobacterium</taxon>
    </lineage>
</organism>
<sequence length="207" mass="24070">MGRQIDLIDVSGEREICEGFKQKYLISDRYEILLNTLTTDVKLGNHSHHFAQFGYCFSGRFNFCVENNVYLIKENDSYNLTPDIVHGAEVLEEIYTIDFKYTIHEKLCNTINVNVLKPAQDKGDEFNLPEIKVIRLKGQSFRDLNSYELEMYNENFLMVGDKMTISIDSNFFELSKMAIYKLSVDDTNSCVNLKIEDKDNLFILQVK</sequence>
<proteinExistence type="predicted"/>
<dbReference type="InterPro" id="IPR011051">
    <property type="entry name" value="RmlC_Cupin_sf"/>
</dbReference>
<dbReference type="EMBL" id="QPJT01000011">
    <property type="protein sequence ID" value="RCX16334.1"/>
    <property type="molecule type" value="Genomic_DNA"/>
</dbReference>
<dbReference type="RefSeq" id="WP_114297887.1">
    <property type="nucleotide sequence ID" value="NZ_QPJT01000011.1"/>
</dbReference>
<dbReference type="Proteomes" id="UP000253034">
    <property type="component" value="Unassembled WGS sequence"/>
</dbReference>
<accession>A0A369B9H8</accession>
<dbReference type="Gene3D" id="2.60.120.10">
    <property type="entry name" value="Jelly Rolls"/>
    <property type="match status" value="1"/>
</dbReference>
<keyword evidence="2" id="KW-1185">Reference proteome</keyword>
<evidence type="ECO:0000313" key="1">
    <source>
        <dbReference type="EMBL" id="RCX16334.1"/>
    </source>
</evidence>
<comment type="caution">
    <text evidence="1">The sequence shown here is derived from an EMBL/GenBank/DDBJ whole genome shotgun (WGS) entry which is preliminary data.</text>
</comment>
<evidence type="ECO:0000313" key="2">
    <source>
        <dbReference type="Proteomes" id="UP000253034"/>
    </source>
</evidence>
<dbReference type="InterPro" id="IPR014710">
    <property type="entry name" value="RmlC-like_jellyroll"/>
</dbReference>
<dbReference type="SUPFAM" id="SSF51182">
    <property type="entry name" value="RmlC-like cupins"/>
    <property type="match status" value="1"/>
</dbReference>
<protein>
    <submittedName>
        <fullName evidence="1">Uncharacterized protein</fullName>
    </submittedName>
</protein>
<reference evidence="1 2" key="1">
    <citation type="submission" date="2018-07" db="EMBL/GenBank/DDBJ databases">
        <title>Genomic Encyclopedia of Type Strains, Phase IV (KMG-IV): sequencing the most valuable type-strain genomes for metagenomic binning, comparative biology and taxonomic classification.</title>
        <authorList>
            <person name="Goeker M."/>
        </authorList>
    </citation>
    <scope>NUCLEOTIDE SEQUENCE [LARGE SCALE GENOMIC DNA]</scope>
    <source>
        <strain evidence="1 2">DSM 27016</strain>
    </source>
</reference>
<name>A0A369B9H8_9FIRM</name>
<dbReference type="AlphaFoldDB" id="A0A369B9H8"/>